<keyword evidence="1" id="KW-0611">Plant defense</keyword>
<evidence type="ECO:0000313" key="4">
    <source>
        <dbReference type="Proteomes" id="UP000237347"/>
    </source>
</evidence>
<dbReference type="PANTHER" id="PTHR45752">
    <property type="entry name" value="LEUCINE-RICH REPEAT-CONTAINING"/>
    <property type="match status" value="1"/>
</dbReference>
<dbReference type="Proteomes" id="UP000237347">
    <property type="component" value="Unassembled WGS sequence"/>
</dbReference>
<evidence type="ECO:0000259" key="2">
    <source>
        <dbReference type="Pfam" id="PF23286"/>
    </source>
</evidence>
<dbReference type="Gene3D" id="3.80.10.10">
    <property type="entry name" value="Ribonuclease Inhibitor"/>
    <property type="match status" value="1"/>
</dbReference>
<keyword evidence="4" id="KW-1185">Reference proteome</keyword>
<dbReference type="PANTHER" id="PTHR45752:SF195">
    <property type="entry name" value="LEUCINE-RICH REPEAT (LRR) FAMILY PROTEIN-RELATED"/>
    <property type="match status" value="1"/>
</dbReference>
<sequence>MSPWGHLDKLEEWDLTNCDKLEALPSCLTMKSLTTFELVGCTRLKKFPNILHEMKGLEMLHLLDVGISELPPSFGNLTGLKVLDIGAHLTQVILPSSIYTLQHLETLDLSGDFTFPMDVEIDRQPLCNSHASFSNYVFPRLKLLRLFALTNRSEIDFNFNICCPITLEVLEIGFRTKFVTLPESISRFERLSTLCIEYCDELREIPRLPQSIRYVEALNCHSLDSQSLFHQFREIIGLPPNLPPCLGVTSHVLKATHSYTEGFPYHCSEYRILVPGDENEIPNWFNHQRVGNLISFSIGPEFPTIALCLAFQKEDYSTLSSFLIHVNISINGSKRTFEITPTSSNTKNGHLYFSCRPQSSLQKLFQDLNLGDQKSC</sequence>
<accession>A0AAW0M561</accession>
<comment type="caution">
    <text evidence="3">The sequence shown here is derived from an EMBL/GenBank/DDBJ whole genome shotgun (WGS) entry which is preliminary data.</text>
</comment>
<evidence type="ECO:0000313" key="3">
    <source>
        <dbReference type="EMBL" id="KAK7858805.1"/>
    </source>
</evidence>
<proteinExistence type="predicted"/>
<organism evidence="3 4">
    <name type="scientific">Quercus suber</name>
    <name type="common">Cork oak</name>
    <dbReference type="NCBI Taxonomy" id="58331"/>
    <lineage>
        <taxon>Eukaryota</taxon>
        <taxon>Viridiplantae</taxon>
        <taxon>Streptophyta</taxon>
        <taxon>Embryophyta</taxon>
        <taxon>Tracheophyta</taxon>
        <taxon>Spermatophyta</taxon>
        <taxon>Magnoliopsida</taxon>
        <taxon>eudicotyledons</taxon>
        <taxon>Gunneridae</taxon>
        <taxon>Pentapetalae</taxon>
        <taxon>rosids</taxon>
        <taxon>fabids</taxon>
        <taxon>Fagales</taxon>
        <taxon>Fagaceae</taxon>
        <taxon>Quercus</taxon>
    </lineage>
</organism>
<name>A0AAW0M561_QUESU</name>
<gene>
    <name evidence="3" type="primary">WRKY19_2</name>
    <name evidence="3" type="ORF">CFP56_010522</name>
</gene>
<dbReference type="AlphaFoldDB" id="A0AAW0M561"/>
<dbReference type="InterPro" id="IPR050715">
    <property type="entry name" value="LRR-SigEffector_domain"/>
</dbReference>
<feature type="domain" description="Disease resistance protein RPS4B/Roq1-like leucine-rich repeats" evidence="2">
    <location>
        <begin position="31"/>
        <end position="224"/>
    </location>
</feature>
<reference evidence="3 4" key="1">
    <citation type="journal article" date="2018" name="Sci. Data">
        <title>The draft genome sequence of cork oak.</title>
        <authorList>
            <person name="Ramos A.M."/>
            <person name="Usie A."/>
            <person name="Barbosa P."/>
            <person name="Barros P.M."/>
            <person name="Capote T."/>
            <person name="Chaves I."/>
            <person name="Simoes F."/>
            <person name="Abreu I."/>
            <person name="Carrasquinho I."/>
            <person name="Faro C."/>
            <person name="Guimaraes J.B."/>
            <person name="Mendonca D."/>
            <person name="Nobrega F."/>
            <person name="Rodrigues L."/>
            <person name="Saibo N.J.M."/>
            <person name="Varela M.C."/>
            <person name="Egas C."/>
            <person name="Matos J."/>
            <person name="Miguel C.M."/>
            <person name="Oliveira M.M."/>
            <person name="Ricardo C.P."/>
            <person name="Goncalves S."/>
        </authorList>
    </citation>
    <scope>NUCLEOTIDE SEQUENCE [LARGE SCALE GENOMIC DNA]</scope>
    <source>
        <strain evidence="4">cv. HL8</strain>
    </source>
</reference>
<dbReference type="EMBL" id="PKMF04000017">
    <property type="protein sequence ID" value="KAK7858805.1"/>
    <property type="molecule type" value="Genomic_DNA"/>
</dbReference>
<dbReference type="InterPro" id="IPR032675">
    <property type="entry name" value="LRR_dom_sf"/>
</dbReference>
<evidence type="ECO:0000256" key="1">
    <source>
        <dbReference type="ARBA" id="ARBA00022821"/>
    </source>
</evidence>
<dbReference type="InterPro" id="IPR058546">
    <property type="entry name" value="RPS4B/Roq1-like_LRR"/>
</dbReference>
<dbReference type="SUPFAM" id="SSF52058">
    <property type="entry name" value="L domain-like"/>
    <property type="match status" value="1"/>
</dbReference>
<dbReference type="Pfam" id="PF23286">
    <property type="entry name" value="LRR_13"/>
    <property type="match status" value="1"/>
</dbReference>
<protein>
    <submittedName>
        <fullName evidence="3">Wrky transcription factor 19</fullName>
    </submittedName>
</protein>